<dbReference type="InterPro" id="IPR013780">
    <property type="entry name" value="Glyco_hydro_b"/>
</dbReference>
<dbReference type="InterPro" id="IPR006047">
    <property type="entry name" value="GH13_cat_dom"/>
</dbReference>
<dbReference type="SUPFAM" id="SSF51011">
    <property type="entry name" value="Glycosyl hydrolase domain"/>
    <property type="match status" value="1"/>
</dbReference>
<gene>
    <name evidence="2" type="ORF">JCM19239_5558</name>
</gene>
<evidence type="ECO:0000259" key="1">
    <source>
        <dbReference type="Pfam" id="PF00128"/>
    </source>
</evidence>
<feature type="domain" description="Glycosyl hydrolase family 13 catalytic" evidence="1">
    <location>
        <begin position="6"/>
        <end position="88"/>
    </location>
</feature>
<dbReference type="Proteomes" id="UP000029223">
    <property type="component" value="Unassembled WGS sequence"/>
</dbReference>
<sequence>MIQKLSQQGQSEADILALLNQVSRDHSRLPMQWNDQKFGGFSEVQPWFWVNQQHADINVEQQQKDPNSILSFYKQLIALRKSNESLVVGRYQLLLPSDPNIYAYQRVAQDMTWTIITNLSPEESIVDIDCTQLGELVLDNQNIKNEHVSSDFIATKIAPAYAAYIFARKH</sequence>
<keyword evidence="3" id="KW-1185">Reference proteome</keyword>
<reference evidence="3" key="1">
    <citation type="submission" date="2014-09" db="EMBL/GenBank/DDBJ databases">
        <title>Vibrio variabilis JCM 19239. (C206) whole genome shotgun sequence.</title>
        <authorList>
            <person name="Sawabe T."/>
            <person name="Meirelles P."/>
            <person name="Nakanishi M."/>
            <person name="Sayaka M."/>
            <person name="Hattori M."/>
            <person name="Ohkuma M."/>
        </authorList>
    </citation>
    <scope>NUCLEOTIDE SEQUENCE [LARGE SCALE GENOMIC DNA]</scope>
    <source>
        <strain evidence="3">JCM 19239</strain>
    </source>
</reference>
<dbReference type="InterPro" id="IPR017853">
    <property type="entry name" value="GH"/>
</dbReference>
<dbReference type="PANTHER" id="PTHR10357">
    <property type="entry name" value="ALPHA-AMYLASE FAMILY MEMBER"/>
    <property type="match status" value="1"/>
</dbReference>
<organism evidence="2 3">
    <name type="scientific">Vibrio variabilis</name>
    <dbReference type="NCBI Taxonomy" id="990271"/>
    <lineage>
        <taxon>Bacteria</taxon>
        <taxon>Pseudomonadati</taxon>
        <taxon>Pseudomonadota</taxon>
        <taxon>Gammaproteobacteria</taxon>
        <taxon>Vibrionales</taxon>
        <taxon>Vibrionaceae</taxon>
        <taxon>Vibrio</taxon>
    </lineage>
</organism>
<dbReference type="EMBL" id="BBMS01000026">
    <property type="protein sequence ID" value="GAL27211.1"/>
    <property type="molecule type" value="Genomic_DNA"/>
</dbReference>
<dbReference type="PANTHER" id="PTHR10357:SF178">
    <property type="entry name" value="OLIGO-1,6-GLUCOSIDASE 3-RELATED"/>
    <property type="match status" value="1"/>
</dbReference>
<reference evidence="3" key="2">
    <citation type="submission" date="2014-09" db="EMBL/GenBank/DDBJ databases">
        <authorList>
            <consortium name="NBRP consortium"/>
            <person name="Sawabe T."/>
            <person name="Meirelles P."/>
            <person name="Nakanishi M."/>
            <person name="Sayaka M."/>
            <person name="Hattori M."/>
            <person name="Ohkuma M."/>
        </authorList>
    </citation>
    <scope>NUCLEOTIDE SEQUENCE [LARGE SCALE GENOMIC DNA]</scope>
    <source>
        <strain evidence="3">JCM 19239</strain>
    </source>
</reference>
<comment type="caution">
    <text evidence="2">The sequence shown here is derived from an EMBL/GenBank/DDBJ whole genome shotgun (WGS) entry which is preliminary data.</text>
</comment>
<dbReference type="Pfam" id="PF00128">
    <property type="entry name" value="Alpha-amylase"/>
    <property type="match status" value="1"/>
</dbReference>
<keyword evidence="2" id="KW-0378">Hydrolase</keyword>
<name>A0ABQ0JEN9_9VIBR</name>
<dbReference type="Gene3D" id="2.60.40.1180">
    <property type="entry name" value="Golgi alpha-mannosidase II"/>
    <property type="match status" value="1"/>
</dbReference>
<accession>A0ABQ0JEN9</accession>
<evidence type="ECO:0000313" key="2">
    <source>
        <dbReference type="EMBL" id="GAL27211.1"/>
    </source>
</evidence>
<dbReference type="EC" id="3.2.1.20" evidence="2"/>
<dbReference type="Gene3D" id="3.20.20.80">
    <property type="entry name" value="Glycosidases"/>
    <property type="match status" value="1"/>
</dbReference>
<evidence type="ECO:0000313" key="3">
    <source>
        <dbReference type="Proteomes" id="UP000029223"/>
    </source>
</evidence>
<dbReference type="GO" id="GO:0004558">
    <property type="term" value="F:alpha-1,4-glucosidase activity"/>
    <property type="evidence" value="ECO:0007669"/>
    <property type="project" value="UniProtKB-EC"/>
</dbReference>
<keyword evidence="2" id="KW-0326">Glycosidase</keyword>
<protein>
    <submittedName>
        <fullName evidence="2">Alpha-glucosidase</fullName>
        <ecNumber evidence="2">3.2.1.20</ecNumber>
    </submittedName>
</protein>
<proteinExistence type="predicted"/>
<dbReference type="SUPFAM" id="SSF51445">
    <property type="entry name" value="(Trans)glycosidases"/>
    <property type="match status" value="1"/>
</dbReference>